<dbReference type="GO" id="GO:0006096">
    <property type="term" value="P:glycolytic process"/>
    <property type="evidence" value="ECO:0007669"/>
    <property type="project" value="InterPro"/>
</dbReference>
<proteinExistence type="inferred from homology"/>
<dbReference type="InterPro" id="IPR043129">
    <property type="entry name" value="ATPase_NBD"/>
</dbReference>
<protein>
    <recommendedName>
        <fullName evidence="3">Glucokinase</fullName>
        <ecNumber evidence="2">2.7.1.2</ecNumber>
    </recommendedName>
    <alternativeName>
        <fullName evidence="8">Glucose kinase</fullName>
    </alternativeName>
</protein>
<sequence length="322" mass="33781">MTKKIFGIDLGGTSIKLSVVSTEGDIIDQWSVPTDNKDEGQHIIHDLNQAIDAKMKENNWTNDDILGIGMGSPGVVNREKGTVTGAYNLNWVDEQPVADDIRSYFNADWPIFIENDANVAALGEQWKGAGDHASDVVLVTLGTGVGGGVIVNNQLVVGQGAAGEIGHMFSKEDGRKCTCGKHGCLETVASASGIVWTAGELAYAMDDTGSAIQGRIFNGEKVTSEDIFKAAEAGDIFAEAVVDETMSHLGRALGQIAAVTNPKYILIGGGVANAGQYLLDKVTQHFNESVYPGVGATTHIKLATLGNDAGVYGAASLVMANI</sequence>
<dbReference type="NCBIfam" id="TIGR00744">
    <property type="entry name" value="ROK_glcA_fam"/>
    <property type="match status" value="1"/>
</dbReference>
<dbReference type="PANTHER" id="PTHR18964:SF149">
    <property type="entry name" value="BIFUNCTIONAL UDP-N-ACETYLGLUCOSAMINE 2-EPIMERASE_N-ACETYLMANNOSAMINE KINASE"/>
    <property type="match status" value="1"/>
</dbReference>
<dbReference type="EMBL" id="RKMG01000003">
    <property type="protein sequence ID" value="RPA63634.1"/>
    <property type="molecule type" value="Genomic_DNA"/>
</dbReference>
<dbReference type="Proteomes" id="UP000273977">
    <property type="component" value="Unassembled WGS sequence"/>
</dbReference>
<dbReference type="PROSITE" id="PS01125">
    <property type="entry name" value="ROK"/>
    <property type="match status" value="1"/>
</dbReference>
<dbReference type="EC" id="2.7.1.2" evidence="2"/>
<keyword evidence="4 9" id="KW-0808">Transferase</keyword>
<dbReference type="GO" id="GO:0005524">
    <property type="term" value="F:ATP binding"/>
    <property type="evidence" value="ECO:0007669"/>
    <property type="project" value="UniProtKB-KW"/>
</dbReference>
<dbReference type="Gene3D" id="3.30.420.40">
    <property type="match status" value="2"/>
</dbReference>
<gene>
    <name evidence="9" type="ORF">EF384_01560</name>
</gene>
<evidence type="ECO:0000256" key="5">
    <source>
        <dbReference type="ARBA" id="ARBA00022741"/>
    </source>
</evidence>
<dbReference type="InterPro" id="IPR049874">
    <property type="entry name" value="ROK_cs"/>
</dbReference>
<keyword evidence="5" id="KW-0547">Nucleotide-binding</keyword>
<evidence type="ECO:0000313" key="9">
    <source>
        <dbReference type="EMBL" id="RPA63634.1"/>
    </source>
</evidence>
<dbReference type="SUPFAM" id="SSF53067">
    <property type="entry name" value="Actin-like ATPase domain"/>
    <property type="match status" value="1"/>
</dbReference>
<name>A0A3N4HCM2_9LACT</name>
<reference evidence="9 10" key="1">
    <citation type="submission" date="2018-11" db="EMBL/GenBank/DDBJ databases">
        <title>Aerococcus sp. SJQ22, whole genome shotgun sequence.</title>
        <authorList>
            <person name="Sun L."/>
            <person name="Gao X."/>
            <person name="Chen W."/>
            <person name="Huang K."/>
        </authorList>
    </citation>
    <scope>NUCLEOTIDE SEQUENCE [LARGE SCALE GENOMIC DNA]</scope>
    <source>
        <strain evidence="9 10">SJQ22</strain>
    </source>
</reference>
<evidence type="ECO:0000256" key="2">
    <source>
        <dbReference type="ARBA" id="ARBA00012323"/>
    </source>
</evidence>
<evidence type="ECO:0000256" key="3">
    <source>
        <dbReference type="ARBA" id="ARBA00014701"/>
    </source>
</evidence>
<evidence type="ECO:0000256" key="1">
    <source>
        <dbReference type="ARBA" id="ARBA00006479"/>
    </source>
</evidence>
<organism evidence="9 10">
    <name type="scientific">Aerococcus agrisoli</name>
    <dbReference type="NCBI Taxonomy" id="2487350"/>
    <lineage>
        <taxon>Bacteria</taxon>
        <taxon>Bacillati</taxon>
        <taxon>Bacillota</taxon>
        <taxon>Bacilli</taxon>
        <taxon>Lactobacillales</taxon>
        <taxon>Aerococcaceae</taxon>
        <taxon>Aerococcus</taxon>
    </lineage>
</organism>
<keyword evidence="7" id="KW-0067">ATP-binding</keyword>
<comment type="caution">
    <text evidence="9">The sequence shown here is derived from an EMBL/GenBank/DDBJ whole genome shotgun (WGS) entry which is preliminary data.</text>
</comment>
<dbReference type="OrthoDB" id="9810372at2"/>
<evidence type="ECO:0000256" key="4">
    <source>
        <dbReference type="ARBA" id="ARBA00022679"/>
    </source>
</evidence>
<evidence type="ECO:0000256" key="7">
    <source>
        <dbReference type="ARBA" id="ARBA00022840"/>
    </source>
</evidence>
<evidence type="ECO:0000313" key="10">
    <source>
        <dbReference type="Proteomes" id="UP000273977"/>
    </source>
</evidence>
<keyword evidence="6 9" id="KW-0418">Kinase</keyword>
<dbReference type="RefSeq" id="WP_123779233.1">
    <property type="nucleotide sequence ID" value="NZ_RKMG01000003.1"/>
</dbReference>
<evidence type="ECO:0000256" key="8">
    <source>
        <dbReference type="ARBA" id="ARBA00032386"/>
    </source>
</evidence>
<keyword evidence="10" id="KW-1185">Reference proteome</keyword>
<dbReference type="GO" id="GO:0005737">
    <property type="term" value="C:cytoplasm"/>
    <property type="evidence" value="ECO:0007669"/>
    <property type="project" value="InterPro"/>
</dbReference>
<comment type="similarity">
    <text evidence="1">Belongs to the ROK (NagC/XylR) family.</text>
</comment>
<dbReference type="InterPro" id="IPR000600">
    <property type="entry name" value="ROK"/>
</dbReference>
<dbReference type="InterPro" id="IPR004654">
    <property type="entry name" value="ROK_glcA"/>
</dbReference>
<dbReference type="GO" id="GO:0004340">
    <property type="term" value="F:glucokinase activity"/>
    <property type="evidence" value="ECO:0007669"/>
    <property type="project" value="UniProtKB-EC"/>
</dbReference>
<accession>A0A3N4HCM2</accession>
<dbReference type="AlphaFoldDB" id="A0A3N4HCM2"/>
<dbReference type="PANTHER" id="PTHR18964">
    <property type="entry name" value="ROK (REPRESSOR, ORF, KINASE) FAMILY"/>
    <property type="match status" value="1"/>
</dbReference>
<evidence type="ECO:0000256" key="6">
    <source>
        <dbReference type="ARBA" id="ARBA00022777"/>
    </source>
</evidence>
<dbReference type="Pfam" id="PF00480">
    <property type="entry name" value="ROK"/>
    <property type="match status" value="1"/>
</dbReference>